<keyword evidence="11" id="KW-1267">Proteomics identification</keyword>
<reference evidence="9" key="2">
    <citation type="journal article" date="2006" name="BMC Genomics">
        <title>Many genes in fish have species-specific asymmetric rates of molecular evolution.</title>
        <authorList>
            <person name="Steinke D."/>
            <person name="Salzburger W."/>
            <person name="Braasch I."/>
            <person name="Meyer A."/>
        </authorList>
    </citation>
    <scope>NUCLEOTIDE SEQUENCE</scope>
    <source>
        <strain evidence="9">Singapore</strain>
    </source>
</reference>
<dbReference type="SUPFAM" id="SSF140741">
    <property type="entry name" value="RUN domain-like"/>
    <property type="match status" value="1"/>
</dbReference>
<dbReference type="Proteomes" id="UP000000437">
    <property type="component" value="Chromosome 5"/>
</dbReference>
<dbReference type="RefSeq" id="NP_001014357.1">
    <property type="nucleotide sequence ID" value="NM_001014335.2"/>
</dbReference>
<evidence type="ECO:0000259" key="6">
    <source>
        <dbReference type="PROSITE" id="PS50826"/>
    </source>
</evidence>
<dbReference type="CTD" id="22902"/>
<comment type="subcellular location">
    <subcellularLocation>
        <location evidence="1">Endomembrane system</location>
    </subcellularLocation>
</comment>
<evidence type="ECO:0007829" key="11">
    <source>
        <dbReference type="PeptideAtlas" id="Q58EH3"/>
    </source>
</evidence>
<dbReference type="EMBL" id="BC091902">
    <property type="protein sequence ID" value="AAH91902.1"/>
    <property type="molecule type" value="mRNA"/>
</dbReference>
<evidence type="ECO:0000256" key="1">
    <source>
        <dbReference type="ARBA" id="ARBA00004308"/>
    </source>
</evidence>
<sequence length="470" mass="52602">MSDLTPQSEAPTPTTDKITQAARETIYLCNFRVSVDGEWLCLRELNDISLTPDPEPAHEDPKDPIAIERLNLMNMAKLSIKGLIESALNLGRTLDSDYAPLQQFFVVMEHCLKHGLKSKKTFLGQNKSFWGPLELVEKLTPEAGEITASVKDLPGLKTPLGRGRAWLRLALMQKKLSDYMKTIINRKDLLGEFYEPNALMMEEEGAVIAGLLVGLNVIDANLCMKGEDLDSQVGVIDFSMYLEDGAHSSKSTEGDGQITAILDQKNYVEELNRHLSASVNNLQAKVDALEKSNTKLTEELAVANNRIITLQEELERVKEEGSYFVESSRKASRADGTANGQVLGETRKQLKEETQLRLDVEKELELQIGMKQEMELSMKMLEKDICEKHDALVELRQQLDDVRTLNHELSVKSQSSESSAKQKSDIIGRLEEKTNQMGSIIKQLESSEKDMAKQARTLNTAAGKLLQRQQ</sequence>
<evidence type="ECO:0000256" key="4">
    <source>
        <dbReference type="ARBA" id="ARBA00023136"/>
    </source>
</evidence>
<keyword evidence="8" id="KW-1185">Reference proteome</keyword>
<dbReference type="FunFam" id="1.20.5.170:FF:000013">
    <property type="entry name" value="RUN and FYVE domain-containing 1"/>
    <property type="match status" value="1"/>
</dbReference>
<feature type="domain" description="RUN" evidence="6">
    <location>
        <begin position="95"/>
        <end position="227"/>
    </location>
</feature>
<evidence type="ECO:0000313" key="8">
    <source>
        <dbReference type="Proteomes" id="UP000000437"/>
    </source>
</evidence>
<dbReference type="FunFam" id="1.20.58.900:FF:000001">
    <property type="entry name" value="RUN and FYVE domain containing 2"/>
    <property type="match status" value="1"/>
</dbReference>
<dbReference type="PANTHER" id="PTHR45956">
    <property type="entry name" value="RUN AND FYVE DOMAIN-CONTAINING PROTEIN 2-LIKE PROTEIN"/>
    <property type="match status" value="1"/>
</dbReference>
<reference evidence="9" key="3">
    <citation type="journal article" date="2013" name="Dev. Cell">
        <title>Unilateral dampening of Bmp activity by nodal generates cardiac left-right asymmetry.</title>
        <authorList>
            <person name="Veerkamp J."/>
            <person name="Rudolph F."/>
            <person name="Cseresnyes Z."/>
            <person name="Priller F."/>
            <person name="Otten C."/>
            <person name="Renz M."/>
            <person name="Schaefer L."/>
            <person name="Abdelilah-Seyfried S."/>
        </authorList>
    </citation>
    <scope>NUCLEOTIDE SEQUENCE</scope>
    <source>
        <strain evidence="9">Singapore</strain>
    </source>
</reference>
<dbReference type="PROSITE" id="PS50826">
    <property type="entry name" value="RUN"/>
    <property type="match status" value="1"/>
</dbReference>
<reference evidence="9" key="5">
    <citation type="journal article" date="2015" name="Nat. Commun.">
        <title>RFX transcription factors are essential for hearing in mice.</title>
        <authorList>
            <person name="Elkon R."/>
            <person name="Milon B."/>
            <person name="Morrison L."/>
            <person name="Shah M."/>
            <person name="Vijayakumar S."/>
            <person name="Racherla M."/>
            <person name="Leitch C.C."/>
            <person name="Silipino L."/>
            <person name="Hadi S."/>
            <person name="Weiss-Gayet M."/>
            <person name="Barras E."/>
            <person name="Schmid C.D."/>
            <person name="Ait-Lounis A."/>
            <person name="Barnes A."/>
            <person name="Song Y."/>
            <person name="Eisenman D.J."/>
            <person name="Eliyahu E."/>
            <person name="Frolenkov G.I."/>
            <person name="Strome S.E."/>
            <person name="Durand B."/>
            <person name="Zaghloul N.A."/>
            <person name="Jones S.M."/>
            <person name="Reith W."/>
            <person name="Hertzano R."/>
        </authorList>
    </citation>
    <scope>NUCLEOTIDE SEQUENCE</scope>
    <source>
        <strain evidence="9">Singapore</strain>
    </source>
</reference>
<dbReference type="AGR" id="ZFIN:ZDB-GENE-050327-58"/>
<dbReference type="PANTHER" id="PTHR45956:SF1">
    <property type="entry name" value="PROTEIN RUFY3"/>
    <property type="match status" value="1"/>
</dbReference>
<keyword evidence="4" id="KW-0472">Membrane</keyword>
<reference evidence="8" key="4">
    <citation type="journal article" date="2013" name="Nature">
        <title>The zebrafish reference genome sequence and its relationship to the human genome.</title>
        <authorList>
            <consortium name="Genome Reference Consortium Zebrafish"/>
            <person name="Howe K."/>
            <person name="Clark M.D."/>
            <person name="Torroja C.F."/>
            <person name="Torrance J."/>
            <person name="Berthelot C."/>
            <person name="Muffato M."/>
            <person name="Collins J.E."/>
            <person name="Humphray S."/>
            <person name="McLaren K."/>
            <person name="Matthews L."/>
            <person name="McLaren S."/>
            <person name="Sealy I."/>
            <person name="Caccamo M."/>
            <person name="Churcher C."/>
            <person name="Scott C."/>
            <person name="Barrett J.C."/>
            <person name="Koch R."/>
            <person name="Rauch G.J."/>
            <person name="White S."/>
            <person name="Chow W."/>
            <person name="Kilian B."/>
            <person name="Quintais L.T."/>
            <person name="Guerra-Assuncao J.A."/>
            <person name="Zhou Y."/>
            <person name="Gu Y."/>
            <person name="Yen J."/>
            <person name="Vogel J.H."/>
            <person name="Eyre T."/>
            <person name="Redmond S."/>
            <person name="Banerjee R."/>
            <person name="Chi J."/>
            <person name="Fu B."/>
            <person name="Langley E."/>
            <person name="Maguire S.F."/>
            <person name="Laird G.K."/>
            <person name="Lloyd D."/>
            <person name="Kenyon E."/>
            <person name="Donaldson S."/>
            <person name="Sehra H."/>
            <person name="Almeida-King J."/>
            <person name="Loveland J."/>
            <person name="Trevanion S."/>
            <person name="Jones M."/>
            <person name="Quail M."/>
            <person name="Willey D."/>
            <person name="Hunt A."/>
            <person name="Burton J."/>
            <person name="Sims S."/>
            <person name="McLay K."/>
            <person name="Plumb B."/>
            <person name="Davis J."/>
            <person name="Clee C."/>
            <person name="Oliver K."/>
            <person name="Clark R."/>
            <person name="Riddle C."/>
            <person name="Elliot D."/>
            <person name="Eliott D."/>
            <person name="Threadgold G."/>
            <person name="Harden G."/>
            <person name="Ware D."/>
            <person name="Begum S."/>
            <person name="Mortimore B."/>
            <person name="Mortimer B."/>
            <person name="Kerry G."/>
            <person name="Heath P."/>
            <person name="Phillimore B."/>
            <person name="Tracey A."/>
            <person name="Corby N."/>
            <person name="Dunn M."/>
            <person name="Johnson C."/>
            <person name="Wood J."/>
            <person name="Clark S."/>
            <person name="Pelan S."/>
            <person name="Griffiths G."/>
            <person name="Smith M."/>
            <person name="Glithero R."/>
            <person name="Howden P."/>
            <person name="Barker N."/>
            <person name="Lloyd C."/>
            <person name="Stevens C."/>
            <person name="Harley J."/>
            <person name="Holt K."/>
            <person name="Panagiotidis G."/>
            <person name="Lovell J."/>
            <person name="Beasley H."/>
            <person name="Henderson C."/>
            <person name="Gordon D."/>
            <person name="Auger K."/>
            <person name="Wright D."/>
            <person name="Collins J."/>
            <person name="Raisen C."/>
            <person name="Dyer L."/>
            <person name="Leung K."/>
            <person name="Robertson L."/>
            <person name="Ambridge K."/>
            <person name="Leongamornlert D."/>
            <person name="McGuire S."/>
            <person name="Gilderthorp R."/>
            <person name="Griffiths C."/>
            <person name="Manthravadi D."/>
            <person name="Nichol S."/>
            <person name="Barker G."/>
            <person name="Whitehead S."/>
            <person name="Kay M."/>
            <person name="Brown J."/>
            <person name="Murnane C."/>
            <person name="Gray E."/>
            <person name="Humphries M."/>
            <person name="Sycamore N."/>
            <person name="Barker D."/>
            <person name="Saunders D."/>
            <person name="Wallis J."/>
            <person name="Babbage A."/>
            <person name="Hammond S."/>
            <person name="Mashreghi-Mohammadi M."/>
            <person name="Barr L."/>
            <person name="Martin S."/>
            <person name="Wray P."/>
            <person name="Ellington A."/>
            <person name="Matthews N."/>
            <person name="Ellwood M."/>
            <person name="Woodmansey R."/>
            <person name="Clark G."/>
            <person name="Cooper J."/>
            <person name="Cooper J."/>
            <person name="Tromans A."/>
            <person name="Grafham D."/>
            <person name="Skuce C."/>
            <person name="Pandian R."/>
            <person name="Andrews R."/>
            <person name="Harrison E."/>
            <person name="Kimberley A."/>
            <person name="Garnett J."/>
            <person name="Fosker N."/>
            <person name="Hall R."/>
            <person name="Garner P."/>
            <person name="Kelly D."/>
            <person name="Bird C."/>
            <person name="Palmer S."/>
            <person name="Gehring I."/>
            <person name="Berger A."/>
            <person name="Dooley C.M."/>
            <person name="Ersan-Urun Z."/>
            <person name="Eser C."/>
            <person name="Geiger H."/>
            <person name="Geisler M."/>
            <person name="Karotki L."/>
            <person name="Kirn A."/>
            <person name="Konantz J."/>
            <person name="Konantz M."/>
            <person name="Oberlander M."/>
            <person name="Rudolph-Geiger S."/>
            <person name="Teucke M."/>
            <person name="Lanz C."/>
            <person name="Raddatz G."/>
            <person name="Osoegawa K."/>
            <person name="Zhu B."/>
            <person name="Rapp A."/>
            <person name="Widaa S."/>
            <person name="Langford C."/>
            <person name="Yang F."/>
            <person name="Schuster S.C."/>
            <person name="Carter N.P."/>
            <person name="Harrow J."/>
            <person name="Ning Z."/>
            <person name="Herrero J."/>
            <person name="Searle S.M."/>
            <person name="Enright A."/>
            <person name="Geisler R."/>
            <person name="Plasterk R.H."/>
            <person name="Lee C."/>
            <person name="Westerfield M."/>
            <person name="de Jong P.J."/>
            <person name="Zon L.I."/>
            <person name="Postlethwait J.H."/>
            <person name="Nusslein-Volhard C."/>
            <person name="Hubbard T.J."/>
            <person name="Roest Crollius H."/>
            <person name="Rogers J."/>
            <person name="Stemple D.L."/>
        </authorList>
    </citation>
    <scope>NUCLEOTIDE SEQUENCE [LARGE SCALE GENOMIC DNA]</scope>
</reference>
<keyword evidence="3 5" id="KW-0175">Coiled coil</keyword>
<organism evidence="7">
    <name type="scientific">Danio rerio</name>
    <name type="common">Zebrafish</name>
    <name type="synonym">Brachydanio rerio</name>
    <dbReference type="NCBI Taxonomy" id="7955"/>
    <lineage>
        <taxon>Eukaryota</taxon>
        <taxon>Metazoa</taxon>
        <taxon>Chordata</taxon>
        <taxon>Craniata</taxon>
        <taxon>Vertebrata</taxon>
        <taxon>Euteleostomi</taxon>
        <taxon>Actinopterygii</taxon>
        <taxon>Neopterygii</taxon>
        <taxon>Teleostei</taxon>
        <taxon>Ostariophysi</taxon>
        <taxon>Cypriniformes</taxon>
        <taxon>Danionidae</taxon>
        <taxon>Danioninae</taxon>
        <taxon>Danio</taxon>
    </lineage>
</organism>
<reference evidence="9" key="7">
    <citation type="journal article" date="2017" name="Nat. Commun.">
        <title>Evolution of complexity in the zebrafish synapse proteome.</title>
        <authorList>
            <person name="Bayes A."/>
            <person name="Collins M.O."/>
            <person name="Reig-Viader R."/>
            <person name="Gou G."/>
            <person name="Goulding D."/>
            <person name="Izquierdo A."/>
            <person name="Choudhary J.S."/>
            <person name="Emes R.D."/>
            <person name="Grant S.G."/>
        </authorList>
    </citation>
    <scope>NUCLEOTIDE SEQUENCE</scope>
    <source>
        <strain evidence="9">Singapore</strain>
    </source>
</reference>
<reference evidence="9" key="9">
    <citation type="submission" date="2025-04" db="UniProtKB">
        <authorList>
            <consortium name="RefSeq"/>
        </authorList>
    </citation>
    <scope>IDENTIFICATION</scope>
    <source>
        <strain evidence="9">Singapore</strain>
    </source>
</reference>
<dbReference type="KEGG" id="dre:541522"/>
<dbReference type="InterPro" id="IPR037213">
    <property type="entry name" value="Run_dom_sf"/>
</dbReference>
<evidence type="ECO:0000313" key="10">
    <source>
        <dbReference type="ZFIN" id="ZDB-GENE-050327-58"/>
    </source>
</evidence>
<reference evidence="7" key="1">
    <citation type="submission" date="2005-03" db="EMBL/GenBank/DDBJ databases">
        <authorList>
            <consortium name="NIH - Zebrafish Gene Collection (ZGC) project"/>
        </authorList>
    </citation>
    <scope>NUCLEOTIDE SEQUENCE [LARGE SCALE MRNA]</scope>
    <source>
        <strain evidence="7">Singapore local strain</strain>
        <tissue evidence="7">Embryo</tissue>
    </source>
</reference>
<proteinExistence type="evidence at protein level"/>
<evidence type="ECO:0000313" key="9">
    <source>
        <dbReference type="RefSeq" id="NP_001014357.1"/>
    </source>
</evidence>
<dbReference type="GeneID" id="541522"/>
<dbReference type="Pfam" id="PF02759">
    <property type="entry name" value="RUN"/>
    <property type="match status" value="1"/>
</dbReference>
<dbReference type="Gene3D" id="1.20.5.170">
    <property type="match status" value="1"/>
</dbReference>
<evidence type="ECO:0000256" key="3">
    <source>
        <dbReference type="ARBA" id="ARBA00023054"/>
    </source>
</evidence>
<dbReference type="InterPro" id="IPR047335">
    <property type="entry name" value="RUFY1-3"/>
</dbReference>
<reference evidence="9" key="8">
    <citation type="journal article" date="2022" name="G3 (Bethesda)">
        <title>Shutdown corner, a large deletion mutant isolated from a haploid mutagenesis screen in zebrafish.</title>
        <authorList>
            <person name="Casey M.A."/>
            <person name="Hill J.T."/>
            <person name="Hoshijima K."/>
            <person name="Bryan C.D."/>
            <person name="Gribble S.L."/>
            <person name="Brown J.T."/>
            <person name="Chien C.B."/>
            <person name="Yost H.J."/>
            <person name="Kwan K.M."/>
        </authorList>
    </citation>
    <scope>NUCLEOTIDE SEQUENCE</scope>
    <source>
        <strain evidence="9">Singapore</strain>
    </source>
</reference>
<feature type="coiled-coil region" evidence="5">
    <location>
        <begin position="392"/>
        <end position="450"/>
    </location>
</feature>
<dbReference type="GO" id="GO:0012505">
    <property type="term" value="C:endomembrane system"/>
    <property type="evidence" value="ECO:0007669"/>
    <property type="project" value="UniProtKB-SubCell"/>
</dbReference>
<dbReference type="AlphaFoldDB" id="Q58EH3"/>
<dbReference type="OrthoDB" id="79871at2759"/>
<gene>
    <name evidence="7 9 10" type="primary">rufy3</name>
    <name evidence="9" type="synonym">im:7148884</name>
    <name evidence="9" type="synonym">wu:fj64d11</name>
    <name evidence="9" type="synonym">zgc:110543</name>
</gene>
<dbReference type="Gene3D" id="1.20.58.900">
    <property type="match status" value="1"/>
</dbReference>
<dbReference type="ZFIN" id="ZDB-GENE-050327-58">
    <property type="gene designation" value="rufy3"/>
</dbReference>
<name>Q58EH3_DANRE</name>
<accession>Q58EH3</accession>
<evidence type="ECO:0000313" key="7">
    <source>
        <dbReference type="EMBL" id="AAH91902.1"/>
    </source>
</evidence>
<protein>
    <submittedName>
        <fullName evidence="9">Protein RUFY3</fullName>
    </submittedName>
    <submittedName>
        <fullName evidence="7">RUN and FYVE domain containing 3</fullName>
    </submittedName>
</protein>
<dbReference type="GO" id="GO:0048484">
    <property type="term" value="P:enteric nervous system development"/>
    <property type="evidence" value="ECO:0000315"/>
    <property type="project" value="ZFIN"/>
</dbReference>
<feature type="coiled-coil region" evidence="5">
    <location>
        <begin position="272"/>
        <end position="320"/>
    </location>
</feature>
<dbReference type="SMART" id="SM00593">
    <property type="entry name" value="RUN"/>
    <property type="match status" value="1"/>
</dbReference>
<evidence type="ECO:0000256" key="5">
    <source>
        <dbReference type="SAM" id="Coils"/>
    </source>
</evidence>
<evidence type="ECO:0000256" key="2">
    <source>
        <dbReference type="ARBA" id="ARBA00022553"/>
    </source>
</evidence>
<dbReference type="PhylomeDB" id="Q58EH3"/>
<dbReference type="InterPro" id="IPR004012">
    <property type="entry name" value="Run_dom"/>
</dbReference>
<reference evidence="9" key="6">
    <citation type="journal article" date="2016" name="BMC Genomics">
        <title>Gene evolution and gene expression after whole genome duplication in fish: the PhyloFish database.</title>
        <authorList>
            <person name="Pasquier J."/>
            <person name="Cabau C."/>
            <person name="Nguyen T."/>
            <person name="Jouanno E."/>
            <person name="Severac D."/>
            <person name="Braasch I."/>
            <person name="Journot L."/>
            <person name="Pontarotti P."/>
            <person name="Klopp C."/>
            <person name="Postlethwait J.H."/>
            <person name="Guiguen Y."/>
            <person name="Bobe J."/>
        </authorList>
    </citation>
    <scope>NUCLEOTIDE SEQUENCE</scope>
    <source>
        <strain evidence="9">Singapore</strain>
    </source>
</reference>
<keyword evidence="2" id="KW-0597">Phosphoprotein</keyword>